<dbReference type="PANTHER" id="PTHR21600:SF87">
    <property type="entry name" value="RNA PSEUDOURIDYLATE SYNTHASE DOMAIN-CONTAINING PROTEIN 1"/>
    <property type="match status" value="1"/>
</dbReference>
<reference evidence="6 7" key="1">
    <citation type="journal article" date="2015" name="Genome Announc.">
        <title>Expanding the biotechnology potential of lactobacilli through comparative genomics of 213 strains and associated genera.</title>
        <authorList>
            <person name="Sun Z."/>
            <person name="Harris H.M."/>
            <person name="McCann A."/>
            <person name="Guo C."/>
            <person name="Argimon S."/>
            <person name="Zhang W."/>
            <person name="Yang X."/>
            <person name="Jeffery I.B."/>
            <person name="Cooney J.C."/>
            <person name="Kagawa T.F."/>
            <person name="Liu W."/>
            <person name="Song Y."/>
            <person name="Salvetti E."/>
            <person name="Wrobel A."/>
            <person name="Rasinkangas P."/>
            <person name="Parkhill J."/>
            <person name="Rea M.C."/>
            <person name="O'Sullivan O."/>
            <person name="Ritari J."/>
            <person name="Douillard F.P."/>
            <person name="Paul Ross R."/>
            <person name="Yang R."/>
            <person name="Briner A.E."/>
            <person name="Felis G.E."/>
            <person name="de Vos W.M."/>
            <person name="Barrangou R."/>
            <person name="Klaenhammer T.R."/>
            <person name="Caufield P.W."/>
            <person name="Cui Y."/>
            <person name="Zhang H."/>
            <person name="O'Toole P.W."/>
        </authorList>
    </citation>
    <scope>NUCLEOTIDE SEQUENCE [LARGE SCALE GENOMIC DNA]</scope>
    <source>
        <strain evidence="6 7">DSM 15945</strain>
    </source>
</reference>
<dbReference type="CDD" id="cd02869">
    <property type="entry name" value="PseudoU_synth_RluA_like"/>
    <property type="match status" value="1"/>
</dbReference>
<evidence type="ECO:0000256" key="3">
    <source>
        <dbReference type="ARBA" id="ARBA00031870"/>
    </source>
</evidence>
<protein>
    <recommendedName>
        <fullName evidence="3">RNA pseudouridylate synthase</fullName>
    </recommendedName>
    <alternativeName>
        <fullName evidence="4">RNA-uridine isomerase</fullName>
    </alternativeName>
</protein>
<dbReference type="Proteomes" id="UP000051922">
    <property type="component" value="Unassembled WGS sequence"/>
</dbReference>
<dbReference type="SUPFAM" id="SSF55120">
    <property type="entry name" value="Pseudouridine synthase"/>
    <property type="match status" value="1"/>
</dbReference>
<comment type="similarity">
    <text evidence="2">Belongs to the pseudouridine synthase RluA family.</text>
</comment>
<gene>
    <name evidence="6" type="ORF">FC50_GL001783</name>
</gene>
<dbReference type="STRING" id="1423783.FC50_GL001783"/>
<keyword evidence="7" id="KW-1185">Reference proteome</keyword>
<comment type="catalytic activity">
    <reaction evidence="1">
        <text>a uridine in RNA = a pseudouridine in RNA</text>
        <dbReference type="Rhea" id="RHEA:48348"/>
        <dbReference type="Rhea" id="RHEA-COMP:12068"/>
        <dbReference type="Rhea" id="RHEA-COMP:12069"/>
        <dbReference type="ChEBI" id="CHEBI:65314"/>
        <dbReference type="ChEBI" id="CHEBI:65315"/>
    </reaction>
</comment>
<evidence type="ECO:0000256" key="2">
    <source>
        <dbReference type="ARBA" id="ARBA00010876"/>
    </source>
</evidence>
<dbReference type="OrthoDB" id="9773999at2"/>
<dbReference type="EMBL" id="AZFJ01000052">
    <property type="protein sequence ID" value="KRL85609.1"/>
    <property type="molecule type" value="Genomic_DNA"/>
</dbReference>
<sequence>MTDFHFTVTNVPANVSLRAQLRAWNVPKHFQGAWRRQQLITVNGVYQPLTNPLPAGATINICFSAPAPIVPPYDAPVTIAYADEHVIVAEKPAGLKTHPSAAGDTDSLIGRVAAHFAGTPIYITHRLDMATSGLILLARDPLTQAIINRQLATKTLHRTYTALVRPGMTQSWGRIDAPIAHRPDDIRRRMVAANGLPATTFYRVLTRSATADRLSLRLATGRTHQIRVHLDHIGHLLLGDPLYGQEAAPRLMLHATTLTWQEPLSNHFRTVTSTVPF</sequence>
<dbReference type="GO" id="GO:0000455">
    <property type="term" value="P:enzyme-directed rRNA pseudouridine synthesis"/>
    <property type="evidence" value="ECO:0007669"/>
    <property type="project" value="TreeGrafter"/>
</dbReference>
<dbReference type="InterPro" id="IPR006145">
    <property type="entry name" value="PsdUridine_synth_RsuA/RluA"/>
</dbReference>
<dbReference type="GO" id="GO:0003723">
    <property type="term" value="F:RNA binding"/>
    <property type="evidence" value="ECO:0007669"/>
    <property type="project" value="InterPro"/>
</dbReference>
<accession>A0A0R1TW97</accession>
<evidence type="ECO:0000313" key="7">
    <source>
        <dbReference type="Proteomes" id="UP000051922"/>
    </source>
</evidence>
<name>A0A0R1TW97_9LACO</name>
<evidence type="ECO:0000256" key="4">
    <source>
        <dbReference type="ARBA" id="ARBA00033164"/>
    </source>
</evidence>
<proteinExistence type="inferred from homology"/>
<feature type="domain" description="Pseudouridine synthase RsuA/RluA-like" evidence="5">
    <location>
        <begin position="85"/>
        <end position="232"/>
    </location>
</feature>
<dbReference type="InterPro" id="IPR020103">
    <property type="entry name" value="PsdUridine_synth_cat_dom_sf"/>
</dbReference>
<evidence type="ECO:0000313" key="6">
    <source>
        <dbReference type="EMBL" id="KRL85609.1"/>
    </source>
</evidence>
<comment type="caution">
    <text evidence="6">The sequence shown here is derived from an EMBL/GenBank/DDBJ whole genome shotgun (WGS) entry which is preliminary data.</text>
</comment>
<dbReference type="AlphaFoldDB" id="A0A0R1TW97"/>
<dbReference type="Pfam" id="PF00849">
    <property type="entry name" value="PseudoU_synth_2"/>
    <property type="match status" value="1"/>
</dbReference>
<dbReference type="PANTHER" id="PTHR21600">
    <property type="entry name" value="MITOCHONDRIAL RNA PSEUDOURIDINE SYNTHASE"/>
    <property type="match status" value="1"/>
</dbReference>
<evidence type="ECO:0000259" key="5">
    <source>
        <dbReference type="Pfam" id="PF00849"/>
    </source>
</evidence>
<dbReference type="Gene3D" id="3.30.2350.10">
    <property type="entry name" value="Pseudouridine synthase"/>
    <property type="match status" value="1"/>
</dbReference>
<dbReference type="PATRIC" id="fig|1423783.4.peg.1826"/>
<dbReference type="GO" id="GO:0140098">
    <property type="term" value="F:catalytic activity, acting on RNA"/>
    <property type="evidence" value="ECO:0007669"/>
    <property type="project" value="UniProtKB-ARBA"/>
</dbReference>
<dbReference type="RefSeq" id="WP_054648907.1">
    <property type="nucleotide sequence ID" value="NZ_AZFJ01000052.1"/>
</dbReference>
<dbReference type="GO" id="GO:0009982">
    <property type="term" value="F:pseudouridine synthase activity"/>
    <property type="evidence" value="ECO:0007669"/>
    <property type="project" value="InterPro"/>
</dbReference>
<evidence type="ECO:0000256" key="1">
    <source>
        <dbReference type="ARBA" id="ARBA00000073"/>
    </source>
</evidence>
<dbReference type="InterPro" id="IPR050188">
    <property type="entry name" value="RluA_PseudoU_synthase"/>
</dbReference>
<organism evidence="6 7">
    <name type="scientific">Lacticaseibacillus pantheris DSM 15945 = JCM 12539 = NBRC 106106</name>
    <dbReference type="NCBI Taxonomy" id="1423783"/>
    <lineage>
        <taxon>Bacteria</taxon>
        <taxon>Bacillati</taxon>
        <taxon>Bacillota</taxon>
        <taxon>Bacilli</taxon>
        <taxon>Lactobacillales</taxon>
        <taxon>Lactobacillaceae</taxon>
        <taxon>Lacticaseibacillus</taxon>
    </lineage>
</organism>